<keyword evidence="8" id="KW-0234">DNA repair</keyword>
<dbReference type="GO" id="GO:0000110">
    <property type="term" value="C:nucleotide-excision repair factor 1 complex"/>
    <property type="evidence" value="ECO:0007669"/>
    <property type="project" value="TreeGrafter"/>
</dbReference>
<dbReference type="GO" id="GO:0000014">
    <property type="term" value="F:single-stranded DNA endodeoxyribonuclease activity"/>
    <property type="evidence" value="ECO:0007669"/>
    <property type="project" value="TreeGrafter"/>
</dbReference>
<dbReference type="GO" id="GO:0000724">
    <property type="term" value="P:double-strand break repair via homologous recombination"/>
    <property type="evidence" value="ECO:0007669"/>
    <property type="project" value="TreeGrafter"/>
</dbReference>
<evidence type="ECO:0000256" key="10">
    <source>
        <dbReference type="ARBA" id="ARBA00072370"/>
    </source>
</evidence>
<feature type="compositionally biased region" description="Basic and acidic residues" evidence="11">
    <location>
        <begin position="336"/>
        <end position="354"/>
    </location>
</feature>
<evidence type="ECO:0000256" key="8">
    <source>
        <dbReference type="ARBA" id="ARBA00023204"/>
    </source>
</evidence>
<keyword evidence="6" id="KW-0378">Hydrolase</keyword>
<dbReference type="PANTHER" id="PTHR10150:SF0">
    <property type="entry name" value="DNA REPAIR ENDONUCLEASE XPF"/>
    <property type="match status" value="1"/>
</dbReference>
<reference evidence="13" key="1">
    <citation type="submission" date="2022-03" db="EMBL/GenBank/DDBJ databases">
        <authorList>
            <person name="Martin C."/>
        </authorList>
    </citation>
    <scope>NUCLEOTIDE SEQUENCE</scope>
</reference>
<dbReference type="InterPro" id="IPR011335">
    <property type="entry name" value="Restrct_endonuc-II-like"/>
</dbReference>
<dbReference type="AlphaFoldDB" id="A0A8S4N4U6"/>
<evidence type="ECO:0000256" key="7">
    <source>
        <dbReference type="ARBA" id="ARBA00023125"/>
    </source>
</evidence>
<keyword evidence="7" id="KW-0238">DNA-binding</keyword>
<keyword evidence="3" id="KW-0540">Nuclease</keyword>
<evidence type="ECO:0000256" key="2">
    <source>
        <dbReference type="ARBA" id="ARBA00010015"/>
    </source>
</evidence>
<dbReference type="FunFam" id="3.40.50.10130:FF:000002">
    <property type="entry name" value="DNA repair endonuclease XPF"/>
    <property type="match status" value="1"/>
</dbReference>
<dbReference type="Pfam" id="PF02732">
    <property type="entry name" value="ERCC4"/>
    <property type="match status" value="1"/>
</dbReference>
<dbReference type="EMBL" id="CAIIXF020000001">
    <property type="protein sequence ID" value="CAH1775707.1"/>
    <property type="molecule type" value="Genomic_DNA"/>
</dbReference>
<feature type="region of interest" description="Disordered" evidence="11">
    <location>
        <begin position="336"/>
        <end position="358"/>
    </location>
</feature>
<comment type="similarity">
    <text evidence="2">Belongs to the XPF family.</text>
</comment>
<dbReference type="InterPro" id="IPR006166">
    <property type="entry name" value="ERCC4_domain"/>
</dbReference>
<dbReference type="InterPro" id="IPR010994">
    <property type="entry name" value="RuvA_2-like"/>
</dbReference>
<dbReference type="Gene3D" id="1.10.150.20">
    <property type="entry name" value="5' to 3' exonuclease, C-terminal subdomain"/>
    <property type="match status" value="1"/>
</dbReference>
<keyword evidence="14" id="KW-1185">Reference proteome</keyword>
<keyword evidence="9" id="KW-0539">Nucleus</keyword>
<dbReference type="SUPFAM" id="SSF52980">
    <property type="entry name" value="Restriction endonuclease-like"/>
    <property type="match status" value="1"/>
</dbReference>
<dbReference type="CDD" id="cd20078">
    <property type="entry name" value="XPF_nuclease_XPF_euk"/>
    <property type="match status" value="1"/>
</dbReference>
<evidence type="ECO:0000313" key="14">
    <source>
        <dbReference type="Proteomes" id="UP000749559"/>
    </source>
</evidence>
<sequence length="863" mass="98254">MKTLDYENQIFADAFQNDGLLITARGLGIQRVFTSFLKVYSDPGSLVLVLNTTTHEQEYFIEQLANDGVLPLPKIVTNELAATKRHSIYMEGGVLFVTSRILVVDMLTDRVPMDLVSGILVYKAHKILESCQEAFILRLYRQKNKQGFIKAFSESPQSFTAGFCHVARVMKNLFVRKLYLWPRFQIDVAKCLEKHKPEVIEIHLHMTSLMTACQIAILDLIKACVQEVQRCNPSLDTDEVTVEYVITRDFDKVIRLQLDPFWHVLSSKTKQLISDIKTLRLILIHLTQYDCVNFYNLVNSIRSNEKTFGNNSGWLFLDAADSLFLYARQRVFGTDNKTKKPKTDSAATKQDKGDATPAEPLLEACPKWEALSSILEEIVDENKAMEDTALGPGKVLVCAEDDRTCNQLKEYLCDGGDAMLRRLYNRSIGTKQGKLINENKAKGKARAKTFPEENLTLTQMLPQEKRKEEPEVPGRSADAYYDIVDSPVTILHPLHSTSDPNGLVRTLEDVQPRYVILYDADMVFVRQLEVFKASRPGVPLRVYFMMYVGSTEEQRYLTTLRKEKEAFEYLIKEKSGMVIAENADGKLETDPEENAESAEKSSRKGGKAKPTEPQKIIVDMREFRSELPSLIHRRGIEIEPVTVEVGDYILTPDICVERKSVSDLIGSLNNGRLYNQCIAMTRYYKKPVLLIEFDATKSFALQSKYALSSEISVQDITSKLTLLTLHFPKLRILWCQSPYATAELFEQLKRGRPQPDAVRAMEIATASDIDTGSYNHGPQDMLLKMPGVNSKNVRYILTKVESIEDLTNKSQDEIAEILGNKLNAKQLWEFLHTEHKPESNEVNQKLQVKSKTYKFKSTNKWKK</sequence>
<dbReference type="PANTHER" id="PTHR10150">
    <property type="entry name" value="DNA REPAIR ENDONUCLEASE XPF"/>
    <property type="match status" value="1"/>
</dbReference>
<comment type="subcellular location">
    <subcellularLocation>
        <location evidence="1">Nucleus</location>
    </subcellularLocation>
</comment>
<keyword evidence="4" id="KW-0255">Endonuclease</keyword>
<evidence type="ECO:0000256" key="4">
    <source>
        <dbReference type="ARBA" id="ARBA00022759"/>
    </source>
</evidence>
<gene>
    <name evidence="13" type="ORF">OFUS_LOCUS2974</name>
</gene>
<dbReference type="SUPFAM" id="SSF47781">
    <property type="entry name" value="RuvA domain 2-like"/>
    <property type="match status" value="1"/>
</dbReference>
<dbReference type="GO" id="GO:0000712">
    <property type="term" value="P:resolution of meiotic recombination intermediates"/>
    <property type="evidence" value="ECO:0007669"/>
    <property type="project" value="TreeGrafter"/>
</dbReference>
<comment type="caution">
    <text evidence="13">The sequence shown here is derived from an EMBL/GenBank/DDBJ whole genome shotgun (WGS) entry which is preliminary data.</text>
</comment>
<evidence type="ECO:0000313" key="13">
    <source>
        <dbReference type="EMBL" id="CAH1775707.1"/>
    </source>
</evidence>
<evidence type="ECO:0000256" key="3">
    <source>
        <dbReference type="ARBA" id="ARBA00022722"/>
    </source>
</evidence>
<evidence type="ECO:0000256" key="1">
    <source>
        <dbReference type="ARBA" id="ARBA00004123"/>
    </source>
</evidence>
<organism evidence="13 14">
    <name type="scientific">Owenia fusiformis</name>
    <name type="common">Polychaete worm</name>
    <dbReference type="NCBI Taxonomy" id="6347"/>
    <lineage>
        <taxon>Eukaryota</taxon>
        <taxon>Metazoa</taxon>
        <taxon>Spiralia</taxon>
        <taxon>Lophotrochozoa</taxon>
        <taxon>Annelida</taxon>
        <taxon>Polychaeta</taxon>
        <taxon>Sedentaria</taxon>
        <taxon>Canalipalpata</taxon>
        <taxon>Sabellida</taxon>
        <taxon>Oweniida</taxon>
        <taxon>Oweniidae</taxon>
        <taxon>Owenia</taxon>
    </lineage>
</organism>
<feature type="domain" description="ERCC4" evidence="12">
    <location>
        <begin position="615"/>
        <end position="695"/>
    </location>
</feature>
<evidence type="ECO:0000256" key="11">
    <source>
        <dbReference type="SAM" id="MobiDB-lite"/>
    </source>
</evidence>
<dbReference type="GO" id="GO:0003684">
    <property type="term" value="F:damaged DNA binding"/>
    <property type="evidence" value="ECO:0007669"/>
    <property type="project" value="TreeGrafter"/>
</dbReference>
<dbReference type="GO" id="GO:1901255">
    <property type="term" value="P:nucleotide-excision repair involved in interstrand cross-link repair"/>
    <property type="evidence" value="ECO:0007669"/>
    <property type="project" value="TreeGrafter"/>
</dbReference>
<accession>A0A8S4N4U6</accession>
<dbReference type="OrthoDB" id="361020at2759"/>
<name>A0A8S4N4U6_OWEFU</name>
<dbReference type="GO" id="GO:0003697">
    <property type="term" value="F:single-stranded DNA binding"/>
    <property type="evidence" value="ECO:0007669"/>
    <property type="project" value="TreeGrafter"/>
</dbReference>
<evidence type="ECO:0000256" key="9">
    <source>
        <dbReference type="ARBA" id="ARBA00023242"/>
    </source>
</evidence>
<proteinExistence type="inferred from homology"/>
<dbReference type="Gene3D" id="3.40.50.10130">
    <property type="match status" value="1"/>
</dbReference>
<keyword evidence="5" id="KW-0227">DNA damage</keyword>
<dbReference type="InterPro" id="IPR047520">
    <property type="entry name" value="XPF_nuclease"/>
</dbReference>
<feature type="region of interest" description="Disordered" evidence="11">
    <location>
        <begin position="582"/>
        <end position="611"/>
    </location>
</feature>
<evidence type="ECO:0000256" key="6">
    <source>
        <dbReference type="ARBA" id="ARBA00022801"/>
    </source>
</evidence>
<dbReference type="SMART" id="SM00891">
    <property type="entry name" value="ERCC4"/>
    <property type="match status" value="1"/>
</dbReference>
<dbReference type="Proteomes" id="UP000749559">
    <property type="component" value="Unassembled WGS sequence"/>
</dbReference>
<evidence type="ECO:0000259" key="12">
    <source>
        <dbReference type="SMART" id="SM00891"/>
    </source>
</evidence>
<evidence type="ECO:0000256" key="5">
    <source>
        <dbReference type="ARBA" id="ARBA00022763"/>
    </source>
</evidence>
<protein>
    <recommendedName>
        <fullName evidence="10">DNA repair endonuclease XPF</fullName>
    </recommendedName>
</protein>